<accession>A0AAF3FBS4</accession>
<evidence type="ECO:0000313" key="1">
    <source>
        <dbReference type="Proteomes" id="UP000887575"/>
    </source>
</evidence>
<name>A0AAF3FBS4_9BILA</name>
<dbReference type="Proteomes" id="UP000887575">
    <property type="component" value="Unassembled WGS sequence"/>
</dbReference>
<dbReference type="WBParaSite" id="MBELARI_LOCUS4404">
    <property type="protein sequence ID" value="MBELARI_LOCUS4404"/>
    <property type="gene ID" value="MBELARI_LOCUS4404"/>
</dbReference>
<dbReference type="AlphaFoldDB" id="A0AAF3FBS4"/>
<reference evidence="2" key="1">
    <citation type="submission" date="2024-02" db="UniProtKB">
        <authorList>
            <consortium name="WormBaseParasite"/>
        </authorList>
    </citation>
    <scope>IDENTIFICATION</scope>
</reference>
<sequence length="485" mass="54850">MVKHSDECNGRCELETRDFIDDAGNETCYVELPKCKWREFDKYSEKAADELIAEIEAEGDDLMCLYPPPPVPTRQNVDGLLRKQAFSLYSNEFANAAAAKVEFDDLQPQSGNDEDSKLILMEERYESVDFEIAREHAYKRSNGCGVSVKGQQKWKLSENFPHCPFPVLFADHPLIKALEKLPWEAERMIINELESDENSLPIHIRKNPFVPTPIHIAIWERNVEIIDIYLKLAGARANGIRITQSAEEKCQFWLKSWLKSFSVSPYNAIADNSRLWQSDDTSTPNHSKIDQTLLEKINQLISIIPPDRQFSFEILRWGDAGYQGRGQPTEIENPVSIACSSGDLGLLKALLSSILEYICDSDEDAFSFMLYIESALLNLIRFGDVAVFEEGSDLIWNFVGDVYNQWGNVFPESSKGNDKHQLKIVGLDSTFSAAIATGLPEMEKAVTKFWQSFKDTFGFSFAVTNLDDECRVAETAIAGEFSPTE</sequence>
<protein>
    <submittedName>
        <fullName evidence="2">Uncharacterized protein</fullName>
    </submittedName>
</protein>
<proteinExistence type="predicted"/>
<evidence type="ECO:0000313" key="2">
    <source>
        <dbReference type="WBParaSite" id="MBELARI_LOCUS4404"/>
    </source>
</evidence>
<organism evidence="1 2">
    <name type="scientific">Mesorhabditis belari</name>
    <dbReference type="NCBI Taxonomy" id="2138241"/>
    <lineage>
        <taxon>Eukaryota</taxon>
        <taxon>Metazoa</taxon>
        <taxon>Ecdysozoa</taxon>
        <taxon>Nematoda</taxon>
        <taxon>Chromadorea</taxon>
        <taxon>Rhabditida</taxon>
        <taxon>Rhabditina</taxon>
        <taxon>Rhabditomorpha</taxon>
        <taxon>Rhabditoidea</taxon>
        <taxon>Rhabditidae</taxon>
        <taxon>Mesorhabditinae</taxon>
        <taxon>Mesorhabditis</taxon>
    </lineage>
</organism>
<keyword evidence="1" id="KW-1185">Reference proteome</keyword>